<keyword evidence="1" id="KW-1133">Transmembrane helix</keyword>
<dbReference type="AlphaFoldDB" id="A0A918EZE3"/>
<evidence type="ECO:0000256" key="1">
    <source>
        <dbReference type="SAM" id="Phobius"/>
    </source>
</evidence>
<evidence type="ECO:0000313" key="2">
    <source>
        <dbReference type="EMBL" id="GGQ84350.1"/>
    </source>
</evidence>
<keyword evidence="3" id="KW-1185">Reference proteome</keyword>
<name>A0A918EZE3_9ACTN</name>
<evidence type="ECO:0008006" key="4">
    <source>
        <dbReference type="Google" id="ProtNLM"/>
    </source>
</evidence>
<dbReference type="EMBL" id="BMQK01000021">
    <property type="protein sequence ID" value="GGQ84350.1"/>
    <property type="molecule type" value="Genomic_DNA"/>
</dbReference>
<accession>A0A918EZE3</accession>
<organism evidence="2 3">
    <name type="scientific">Streptomyces ruber</name>
    <dbReference type="NCBI Taxonomy" id="83378"/>
    <lineage>
        <taxon>Bacteria</taxon>
        <taxon>Bacillati</taxon>
        <taxon>Actinomycetota</taxon>
        <taxon>Actinomycetes</taxon>
        <taxon>Kitasatosporales</taxon>
        <taxon>Streptomycetaceae</taxon>
        <taxon>Streptomyces</taxon>
    </lineage>
</organism>
<keyword evidence="1" id="KW-0472">Membrane</keyword>
<comment type="caution">
    <text evidence="2">The sequence shown here is derived from an EMBL/GenBank/DDBJ whole genome shotgun (WGS) entry which is preliminary data.</text>
</comment>
<protein>
    <recommendedName>
        <fullName evidence="4">MFS transporter</fullName>
    </recommendedName>
</protein>
<feature type="transmembrane region" description="Helical" evidence="1">
    <location>
        <begin position="34"/>
        <end position="56"/>
    </location>
</feature>
<proteinExistence type="predicted"/>
<sequence>MPCGWPPQGLADVGVAVAGATGGLASGMVVAAGYPVLALAGGAFALAALPAVIATARTR</sequence>
<reference evidence="2" key="2">
    <citation type="submission" date="2020-09" db="EMBL/GenBank/DDBJ databases">
        <authorList>
            <person name="Sun Q."/>
            <person name="Ohkuma M."/>
        </authorList>
    </citation>
    <scope>NUCLEOTIDE SEQUENCE</scope>
    <source>
        <strain evidence="2">JCM 3131</strain>
    </source>
</reference>
<evidence type="ECO:0000313" key="3">
    <source>
        <dbReference type="Proteomes" id="UP000620156"/>
    </source>
</evidence>
<gene>
    <name evidence="2" type="ORF">GCM10010145_62530</name>
</gene>
<dbReference type="Proteomes" id="UP000620156">
    <property type="component" value="Unassembled WGS sequence"/>
</dbReference>
<keyword evidence="1" id="KW-0812">Transmembrane</keyword>
<reference evidence="2" key="1">
    <citation type="journal article" date="2014" name="Int. J. Syst. Evol. Microbiol.">
        <title>Complete genome sequence of Corynebacterium casei LMG S-19264T (=DSM 44701T), isolated from a smear-ripened cheese.</title>
        <authorList>
            <consortium name="US DOE Joint Genome Institute (JGI-PGF)"/>
            <person name="Walter F."/>
            <person name="Albersmeier A."/>
            <person name="Kalinowski J."/>
            <person name="Ruckert C."/>
        </authorList>
    </citation>
    <scope>NUCLEOTIDE SEQUENCE</scope>
    <source>
        <strain evidence="2">JCM 3131</strain>
    </source>
</reference>